<evidence type="ECO:0000313" key="2">
    <source>
        <dbReference type="EMBL" id="WAS99229.1"/>
    </source>
</evidence>
<name>A0ABY7HJW5_9BACT</name>
<feature type="region of interest" description="Disordered" evidence="1">
    <location>
        <begin position="230"/>
        <end position="259"/>
    </location>
</feature>
<feature type="compositionally biased region" description="Low complexity" evidence="1">
    <location>
        <begin position="239"/>
        <end position="248"/>
    </location>
</feature>
<accession>A0ABY7HJW5</accession>
<organism evidence="2 3">
    <name type="scientific">Nannocystis punicea</name>
    <dbReference type="NCBI Taxonomy" id="2995304"/>
    <lineage>
        <taxon>Bacteria</taxon>
        <taxon>Pseudomonadati</taxon>
        <taxon>Myxococcota</taxon>
        <taxon>Polyangia</taxon>
        <taxon>Nannocystales</taxon>
        <taxon>Nannocystaceae</taxon>
        <taxon>Nannocystis</taxon>
    </lineage>
</organism>
<dbReference type="Proteomes" id="UP001164459">
    <property type="component" value="Chromosome"/>
</dbReference>
<sequence>MPKSLTGGTTSHFGRQVMGSPSIGSTPSGHSGGWGRHLPLSRETPPMHIGGCSASPRVYSQYDPSGQSVASTQSSPGTTHCWKEHTSPTPQQVSVQAWLIGQHTSPTQTPSSQVSAHAGPMSGPGPVVTPMLVSVAVDSPVSLVVGPPVAVVPFVSPTVPAVSGPPVVGGGVPVLSVTPLVGPVVVAVVVATAVSVPVPVPSPHAASQNNAPVHSARRCEPIEFLCMRHESTSPPRPQAPAIAAVRAGARPRRDWGGAP</sequence>
<evidence type="ECO:0000256" key="1">
    <source>
        <dbReference type="SAM" id="MobiDB-lite"/>
    </source>
</evidence>
<protein>
    <submittedName>
        <fullName evidence="2">Uncharacterized protein</fullName>
    </submittedName>
</protein>
<dbReference type="EMBL" id="CP114040">
    <property type="protein sequence ID" value="WAS99229.1"/>
    <property type="molecule type" value="Genomic_DNA"/>
</dbReference>
<proteinExistence type="predicted"/>
<feature type="compositionally biased region" description="Polar residues" evidence="1">
    <location>
        <begin position="1"/>
        <end position="13"/>
    </location>
</feature>
<dbReference type="RefSeq" id="WP_269041590.1">
    <property type="nucleotide sequence ID" value="NZ_CP114040.1"/>
</dbReference>
<keyword evidence="3" id="KW-1185">Reference proteome</keyword>
<feature type="region of interest" description="Disordered" evidence="1">
    <location>
        <begin position="1"/>
        <end position="88"/>
    </location>
</feature>
<feature type="compositionally biased region" description="Polar residues" evidence="1">
    <location>
        <begin position="62"/>
        <end position="78"/>
    </location>
</feature>
<gene>
    <name evidence="2" type="ORF">O0S08_24130</name>
</gene>
<evidence type="ECO:0000313" key="3">
    <source>
        <dbReference type="Proteomes" id="UP001164459"/>
    </source>
</evidence>
<reference evidence="2" key="1">
    <citation type="submission" date="2022-11" db="EMBL/GenBank/DDBJ databases">
        <title>Minimal conservation of predation-associated metabolite biosynthetic gene clusters underscores biosynthetic potential of Myxococcota including descriptions for ten novel species: Archangium lansinium sp. nov., Myxococcus landrumus sp. nov., Nannocystis bai.</title>
        <authorList>
            <person name="Ahearne A."/>
            <person name="Stevens C."/>
            <person name="Dowd S."/>
        </authorList>
    </citation>
    <scope>NUCLEOTIDE SEQUENCE</scope>
    <source>
        <strain evidence="2">Fl3</strain>
    </source>
</reference>